<comment type="caution">
    <text evidence="3">The sequence shown here is derived from an EMBL/GenBank/DDBJ whole genome shotgun (WGS) entry which is preliminary data.</text>
</comment>
<sequence length="211" mass="22865">MIIIWGTRMYGETDVVPGLFSVQTKFSHVNFLPCSPIQSYLVFQEQTSLRGRAVEIPMSKKSITAARTRCLSWIFVVVMLFVLPVLGLVLLACGVLSLVMKSYDSNHHASHERAVELCSALGPALGPAGVAALRRLVDLNFQQRFETVAQDDNDGNEEGGGLGEGEVSEDLEFAEFLPSDGDGAAPDDKRKTDGGEQLPTAKILEAVLEVV</sequence>
<keyword evidence="2" id="KW-1133">Transmembrane helix</keyword>
<organism evidence="3 4">
    <name type="scientific">Thalassiosira oceanica</name>
    <name type="common">Marine diatom</name>
    <dbReference type="NCBI Taxonomy" id="159749"/>
    <lineage>
        <taxon>Eukaryota</taxon>
        <taxon>Sar</taxon>
        <taxon>Stramenopiles</taxon>
        <taxon>Ochrophyta</taxon>
        <taxon>Bacillariophyta</taxon>
        <taxon>Coscinodiscophyceae</taxon>
        <taxon>Thalassiosirophycidae</taxon>
        <taxon>Thalassiosirales</taxon>
        <taxon>Thalassiosiraceae</taxon>
        <taxon>Thalassiosira</taxon>
    </lineage>
</organism>
<keyword evidence="2" id="KW-0472">Membrane</keyword>
<evidence type="ECO:0000256" key="1">
    <source>
        <dbReference type="SAM" id="MobiDB-lite"/>
    </source>
</evidence>
<dbReference type="Proteomes" id="UP000266841">
    <property type="component" value="Unassembled WGS sequence"/>
</dbReference>
<keyword evidence="2" id="KW-0812">Transmembrane</keyword>
<gene>
    <name evidence="3" type="ORF">THAOC_12542</name>
</gene>
<name>K0SMD9_THAOC</name>
<reference evidence="3 4" key="1">
    <citation type="journal article" date="2012" name="Genome Biol.">
        <title>Genome and low-iron response of an oceanic diatom adapted to chronic iron limitation.</title>
        <authorList>
            <person name="Lommer M."/>
            <person name="Specht M."/>
            <person name="Roy A.S."/>
            <person name="Kraemer L."/>
            <person name="Andreson R."/>
            <person name="Gutowska M.A."/>
            <person name="Wolf J."/>
            <person name="Bergner S.V."/>
            <person name="Schilhabel M.B."/>
            <person name="Klostermeier U.C."/>
            <person name="Beiko R.G."/>
            <person name="Rosenstiel P."/>
            <person name="Hippler M."/>
            <person name="Laroche J."/>
        </authorList>
    </citation>
    <scope>NUCLEOTIDE SEQUENCE [LARGE SCALE GENOMIC DNA]</scope>
    <source>
        <strain evidence="3 4">CCMP1005</strain>
    </source>
</reference>
<feature type="region of interest" description="Disordered" evidence="1">
    <location>
        <begin position="177"/>
        <end position="198"/>
    </location>
</feature>
<accession>K0SMD9</accession>
<evidence type="ECO:0000313" key="3">
    <source>
        <dbReference type="EMBL" id="EJK66535.1"/>
    </source>
</evidence>
<evidence type="ECO:0000256" key="2">
    <source>
        <dbReference type="SAM" id="Phobius"/>
    </source>
</evidence>
<feature type="transmembrane region" description="Helical" evidence="2">
    <location>
        <begin position="70"/>
        <end position="100"/>
    </location>
</feature>
<dbReference type="EMBL" id="AGNL01014812">
    <property type="protein sequence ID" value="EJK66535.1"/>
    <property type="molecule type" value="Genomic_DNA"/>
</dbReference>
<dbReference type="AlphaFoldDB" id="K0SMD9"/>
<evidence type="ECO:0000313" key="4">
    <source>
        <dbReference type="Proteomes" id="UP000266841"/>
    </source>
</evidence>
<keyword evidence="4" id="KW-1185">Reference proteome</keyword>
<proteinExistence type="predicted"/>
<protein>
    <submittedName>
        <fullName evidence="3">Uncharacterized protein</fullName>
    </submittedName>
</protein>